<reference evidence="3 4" key="1">
    <citation type="journal article" date="2014" name="Int. J. Syst. Evol. Microbiol.">
        <title>Rhodoluna lacicola gen. nov., sp. nov., a planktonic freshwater bacterium with stream-lined genome.</title>
        <authorList>
            <person name="Hahn M."/>
            <person name="Schmidt J."/>
            <person name="Taipale S.J."/>
            <person name="Doolittle W.F."/>
            <person name="Koll U."/>
        </authorList>
    </citation>
    <scope>NUCLEOTIDE SEQUENCE [LARGE SCALE GENOMIC DNA]</scope>
    <source>
        <strain evidence="3 4">MWH-Ta8</strain>
    </source>
</reference>
<evidence type="ECO:0000256" key="1">
    <source>
        <dbReference type="SAM" id="MobiDB-lite"/>
    </source>
</evidence>
<evidence type="ECO:0000259" key="2">
    <source>
        <dbReference type="Pfam" id="PF07179"/>
    </source>
</evidence>
<dbReference type="Proteomes" id="UP000067708">
    <property type="component" value="Chromosome"/>
</dbReference>
<evidence type="ECO:0000313" key="3">
    <source>
        <dbReference type="EMBL" id="AIC47309.1"/>
    </source>
</evidence>
<dbReference type="KEGG" id="rla:Rhola_00004900"/>
<dbReference type="STRING" id="529884.Rhola_00004900"/>
<dbReference type="OrthoDB" id="5188303at2"/>
<dbReference type="eggNOG" id="COG0106">
    <property type="taxonomic scope" value="Bacteria"/>
</dbReference>
<organism evidence="3 4">
    <name type="scientific">Rhodoluna lacicola</name>
    <dbReference type="NCBI Taxonomy" id="529884"/>
    <lineage>
        <taxon>Bacteria</taxon>
        <taxon>Bacillati</taxon>
        <taxon>Actinomycetota</taxon>
        <taxon>Actinomycetes</taxon>
        <taxon>Micrococcales</taxon>
        <taxon>Microbacteriaceae</taxon>
        <taxon>Luna cluster</taxon>
        <taxon>Luna-1 subcluster</taxon>
        <taxon>Rhodoluna</taxon>
    </lineage>
</organism>
<feature type="region of interest" description="Disordered" evidence="1">
    <location>
        <begin position="1"/>
        <end position="39"/>
    </location>
</feature>
<feature type="domain" description="SseB protein N-terminal" evidence="2">
    <location>
        <begin position="43"/>
        <end position="165"/>
    </location>
</feature>
<accession>A0A060JM35</accession>
<evidence type="ECO:0000313" key="4">
    <source>
        <dbReference type="Proteomes" id="UP000067708"/>
    </source>
</evidence>
<dbReference type="HOGENOM" id="CLU_082391_0_0_11"/>
<sequence length="262" mass="27854">MKSHNHQHINKNPLADSAGVPWDGRAFSENPFANDDGSARPELVNAIHEFHETGDASKVFSEFSKSRLLIPLLADLGESEEGAHGQTVDKSADLSIVNVETPDGQVGLPVFSSVEAMQRWNATARPVPSDAIRVALAAAGEGTTRIILDPGSETEFAFRRAAIAAMAQQQNWKPPHLSPEVVSAFENGVAAEGAIAKVLVSSLDPQSRLAGPEVKVELQVVAGLSKEQLEEILHRVTQTWAASGVISSSVDSMALVVKPATN</sequence>
<proteinExistence type="predicted"/>
<dbReference type="EMBL" id="CP007490">
    <property type="protein sequence ID" value="AIC47309.1"/>
    <property type="molecule type" value="Genomic_DNA"/>
</dbReference>
<name>A0A060JM35_9MICO</name>
<protein>
    <recommendedName>
        <fullName evidence="2">SseB protein N-terminal domain-containing protein</fullName>
    </recommendedName>
</protein>
<dbReference type="RefSeq" id="WP_051636209.1">
    <property type="nucleotide sequence ID" value="NZ_CP007490.1"/>
</dbReference>
<dbReference type="InterPro" id="IPR009839">
    <property type="entry name" value="SseB_N"/>
</dbReference>
<dbReference type="Pfam" id="PF07179">
    <property type="entry name" value="SseB"/>
    <property type="match status" value="1"/>
</dbReference>
<dbReference type="AlphaFoldDB" id="A0A060JM35"/>
<gene>
    <name evidence="3" type="ORF">Rhola_00004900</name>
</gene>
<keyword evidence="4" id="KW-1185">Reference proteome</keyword>